<evidence type="ECO:0000313" key="2">
    <source>
        <dbReference type="Proteomes" id="UP000799118"/>
    </source>
</evidence>
<dbReference type="EMBL" id="ML771470">
    <property type="protein sequence ID" value="KAE9382485.1"/>
    <property type="molecule type" value="Genomic_DNA"/>
</dbReference>
<dbReference type="Proteomes" id="UP000799118">
    <property type="component" value="Unassembled WGS sequence"/>
</dbReference>
<keyword evidence="2" id="KW-1185">Reference proteome</keyword>
<organism evidence="1 2">
    <name type="scientific">Gymnopus androsaceus JB14</name>
    <dbReference type="NCBI Taxonomy" id="1447944"/>
    <lineage>
        <taxon>Eukaryota</taxon>
        <taxon>Fungi</taxon>
        <taxon>Dikarya</taxon>
        <taxon>Basidiomycota</taxon>
        <taxon>Agaricomycotina</taxon>
        <taxon>Agaricomycetes</taxon>
        <taxon>Agaricomycetidae</taxon>
        <taxon>Agaricales</taxon>
        <taxon>Marasmiineae</taxon>
        <taxon>Omphalotaceae</taxon>
        <taxon>Gymnopus</taxon>
    </lineage>
</organism>
<name>A0A6A4GAK2_9AGAR</name>
<protein>
    <submittedName>
        <fullName evidence="1">Uncharacterized protein</fullName>
    </submittedName>
</protein>
<proteinExistence type="predicted"/>
<gene>
    <name evidence="1" type="ORF">BT96DRAFT_1010565</name>
</gene>
<sequence length="92" mass="10219">MMFTSTFTQMIIAVIKITGTLLFSMSLLFCGTTAFLDIHVPCFAIHVLPPTLRTSEPMSITDLASETIDYSGSFTLCHSQEAAQVFYELFLI</sequence>
<reference evidence="1" key="1">
    <citation type="journal article" date="2019" name="Environ. Microbiol.">
        <title>Fungal ecological strategies reflected in gene transcription - a case study of two litter decomposers.</title>
        <authorList>
            <person name="Barbi F."/>
            <person name="Kohler A."/>
            <person name="Barry K."/>
            <person name="Baskaran P."/>
            <person name="Daum C."/>
            <person name="Fauchery L."/>
            <person name="Ihrmark K."/>
            <person name="Kuo A."/>
            <person name="LaButti K."/>
            <person name="Lipzen A."/>
            <person name="Morin E."/>
            <person name="Grigoriev I.V."/>
            <person name="Henrissat B."/>
            <person name="Lindahl B."/>
            <person name="Martin F."/>
        </authorList>
    </citation>
    <scope>NUCLEOTIDE SEQUENCE</scope>
    <source>
        <strain evidence="1">JB14</strain>
    </source>
</reference>
<dbReference type="AlphaFoldDB" id="A0A6A4GAK2"/>
<accession>A0A6A4GAK2</accession>
<evidence type="ECO:0000313" key="1">
    <source>
        <dbReference type="EMBL" id="KAE9382485.1"/>
    </source>
</evidence>